<evidence type="ECO:0000313" key="3">
    <source>
        <dbReference type="EMBL" id="RAL11851.1"/>
    </source>
</evidence>
<evidence type="ECO:0008006" key="5">
    <source>
        <dbReference type="Google" id="ProtNLM"/>
    </source>
</evidence>
<evidence type="ECO:0000256" key="2">
    <source>
        <dbReference type="SAM" id="SignalP"/>
    </source>
</evidence>
<protein>
    <recommendedName>
        <fullName evidence="5">Acid protease</fullName>
    </recommendedName>
</protein>
<name>A0A395HV95_ASPHC</name>
<keyword evidence="4" id="KW-1185">Reference proteome</keyword>
<feature type="signal peptide" evidence="2">
    <location>
        <begin position="1"/>
        <end position="21"/>
    </location>
</feature>
<reference evidence="3 4" key="1">
    <citation type="submission" date="2018-02" db="EMBL/GenBank/DDBJ databases">
        <title>The genomes of Aspergillus section Nigri reveals drivers in fungal speciation.</title>
        <authorList>
            <consortium name="DOE Joint Genome Institute"/>
            <person name="Vesth T.C."/>
            <person name="Nybo J."/>
            <person name="Theobald S."/>
            <person name="Brandl J."/>
            <person name="Frisvad J.C."/>
            <person name="Nielsen K.F."/>
            <person name="Lyhne E.K."/>
            <person name="Kogle M.E."/>
            <person name="Kuo A."/>
            <person name="Riley R."/>
            <person name="Clum A."/>
            <person name="Nolan M."/>
            <person name="Lipzen A."/>
            <person name="Salamov A."/>
            <person name="Henrissat B."/>
            <person name="Wiebenga A."/>
            <person name="De vries R.P."/>
            <person name="Grigoriev I.V."/>
            <person name="Mortensen U.H."/>
            <person name="Andersen M.R."/>
            <person name="Baker S.E."/>
        </authorList>
    </citation>
    <scope>NUCLEOTIDE SEQUENCE [LARGE SCALE GENOMIC DNA]</scope>
    <source>
        <strain evidence="3 4">CBS 101889</strain>
    </source>
</reference>
<gene>
    <name evidence="3" type="ORF">BO97DRAFT_87393</name>
</gene>
<dbReference type="OrthoDB" id="4524137at2759"/>
<sequence>MANKLPLSLLTVFGLGFLASAQLAVDTTPVTAAAPVETVSMIDASGLPITTVSDAGDNAWYVPLTGPASVATAAWGASVHLNRGAAEILPITFGTTATPTRKTRVATSTSLPKATVSPLGSPSRNEETTSTLEIPLTTEENALLLGADTTLTIESTVIATAENPTNISTTNLTSLPVGMNLGFAPFWAGALVFGGNYDSSRIFNESHWQTTAETSAGNCTFIQTGTQALSGVQLRLYGTPSASATTNTNTSYPFDTTQIISTTTTLPATLNFTSETLTVPDATLCDRNFSVIFNPTSGTYPIFEIPVWADLVPAGARCVVGTGEEVVLGRPFFQAAYVYITDIGDLYFASIRRDDMAVVPREFDLHAVLGVTGGVDAYGNGTVGNGTGEGARKGAASGAGRVVGGFGWGAVVGVLMGLLL</sequence>
<feature type="region of interest" description="Disordered" evidence="1">
    <location>
        <begin position="106"/>
        <end position="128"/>
    </location>
</feature>
<feature type="chain" id="PRO_5017396161" description="Acid protease" evidence="2">
    <location>
        <begin position="22"/>
        <end position="420"/>
    </location>
</feature>
<dbReference type="Proteomes" id="UP000248961">
    <property type="component" value="Unassembled WGS sequence"/>
</dbReference>
<organism evidence="3 4">
    <name type="scientific">Aspergillus homomorphus (strain CBS 101889)</name>
    <dbReference type="NCBI Taxonomy" id="1450537"/>
    <lineage>
        <taxon>Eukaryota</taxon>
        <taxon>Fungi</taxon>
        <taxon>Dikarya</taxon>
        <taxon>Ascomycota</taxon>
        <taxon>Pezizomycotina</taxon>
        <taxon>Eurotiomycetes</taxon>
        <taxon>Eurotiomycetidae</taxon>
        <taxon>Eurotiales</taxon>
        <taxon>Aspergillaceae</taxon>
        <taxon>Aspergillus</taxon>
        <taxon>Aspergillus subgen. Circumdati</taxon>
    </lineage>
</organism>
<accession>A0A395HV95</accession>
<dbReference type="RefSeq" id="XP_025551005.1">
    <property type="nucleotide sequence ID" value="XM_025701110.1"/>
</dbReference>
<dbReference type="EMBL" id="KZ824286">
    <property type="protein sequence ID" value="RAL11851.1"/>
    <property type="molecule type" value="Genomic_DNA"/>
</dbReference>
<evidence type="ECO:0000256" key="1">
    <source>
        <dbReference type="SAM" id="MobiDB-lite"/>
    </source>
</evidence>
<dbReference type="VEuPathDB" id="FungiDB:BO97DRAFT_87393"/>
<keyword evidence="2" id="KW-0732">Signal</keyword>
<dbReference type="AlphaFoldDB" id="A0A395HV95"/>
<proteinExistence type="predicted"/>
<dbReference type="GeneID" id="37205399"/>
<evidence type="ECO:0000313" key="4">
    <source>
        <dbReference type="Proteomes" id="UP000248961"/>
    </source>
</evidence>